<dbReference type="AlphaFoldDB" id="A0AAF0XLB1"/>
<evidence type="ECO:0000256" key="4">
    <source>
        <dbReference type="ARBA" id="ARBA00023242"/>
    </source>
</evidence>
<dbReference type="GO" id="GO:0005634">
    <property type="term" value="C:nucleus"/>
    <property type="evidence" value="ECO:0007669"/>
    <property type="project" value="UniProtKB-SubCell"/>
</dbReference>
<dbReference type="SMART" id="SM00353">
    <property type="entry name" value="HLH"/>
    <property type="match status" value="1"/>
</dbReference>
<evidence type="ECO:0000256" key="2">
    <source>
        <dbReference type="ARBA" id="ARBA00023015"/>
    </source>
</evidence>
<dbReference type="GO" id="GO:0046983">
    <property type="term" value="F:protein dimerization activity"/>
    <property type="evidence" value="ECO:0007669"/>
    <property type="project" value="InterPro"/>
</dbReference>
<dbReference type="InterPro" id="IPR052610">
    <property type="entry name" value="bHLH_transcription_regulator"/>
</dbReference>
<reference evidence="6" key="1">
    <citation type="journal article" date="2016" name="Nat. Genet.">
        <title>A high-quality carrot genome assembly provides new insights into carotenoid accumulation and asterid genome evolution.</title>
        <authorList>
            <person name="Iorizzo M."/>
            <person name="Ellison S."/>
            <person name="Senalik D."/>
            <person name="Zeng P."/>
            <person name="Satapoomin P."/>
            <person name="Huang J."/>
            <person name="Bowman M."/>
            <person name="Iovene M."/>
            <person name="Sanseverino W."/>
            <person name="Cavagnaro P."/>
            <person name="Yildiz M."/>
            <person name="Macko-Podgorni A."/>
            <person name="Moranska E."/>
            <person name="Grzebelus E."/>
            <person name="Grzebelus D."/>
            <person name="Ashrafi H."/>
            <person name="Zheng Z."/>
            <person name="Cheng S."/>
            <person name="Spooner D."/>
            <person name="Van Deynze A."/>
            <person name="Simon P."/>
        </authorList>
    </citation>
    <scope>NUCLEOTIDE SEQUENCE</scope>
    <source>
        <tissue evidence="6">Leaf</tissue>
    </source>
</reference>
<keyword evidence="4" id="KW-0539">Nucleus</keyword>
<keyword evidence="3" id="KW-0804">Transcription</keyword>
<gene>
    <name evidence="6" type="ORF">DCAR_0729691</name>
</gene>
<evidence type="ECO:0000256" key="3">
    <source>
        <dbReference type="ARBA" id="ARBA00023163"/>
    </source>
</evidence>
<evidence type="ECO:0000313" key="6">
    <source>
        <dbReference type="EMBL" id="WOH10226.1"/>
    </source>
</evidence>
<sequence>MDDPIVSHQQSLMSVLDHEMAAFNSSYSSDSYSAYDNQSVIGNPKHDLVFNSEMDVIMKPVKLPRTNIINTSSTTKGAIPKRPSPASSSAIISFDKAESTPIQWDDKELTYLIKPAKKENLDTNFGDDQGDFSYLYNPNANTTFPVKRTPLQAQDHVLAERKRRERLTQRFIALSSLVPGLKKMDKASVLEDATKYIKQLQERVKTLEHKSIVMTTDAKNQGVASLKRSRIYLDEESSSSNEDYDYRPRESLPEIEVRMSEGNVLFRVQSKNIAGLAVKLFSKIEKLNLTIISSSVMPFSNSSLLITIISQMDAGFRMSADDLVKSLQLSLLELRST</sequence>
<organism evidence="6 7">
    <name type="scientific">Daucus carota subsp. sativus</name>
    <name type="common">Carrot</name>
    <dbReference type="NCBI Taxonomy" id="79200"/>
    <lineage>
        <taxon>Eukaryota</taxon>
        <taxon>Viridiplantae</taxon>
        <taxon>Streptophyta</taxon>
        <taxon>Embryophyta</taxon>
        <taxon>Tracheophyta</taxon>
        <taxon>Spermatophyta</taxon>
        <taxon>Magnoliopsida</taxon>
        <taxon>eudicotyledons</taxon>
        <taxon>Gunneridae</taxon>
        <taxon>Pentapetalae</taxon>
        <taxon>asterids</taxon>
        <taxon>campanulids</taxon>
        <taxon>Apiales</taxon>
        <taxon>Apiaceae</taxon>
        <taxon>Apioideae</taxon>
        <taxon>Scandiceae</taxon>
        <taxon>Daucinae</taxon>
        <taxon>Daucus</taxon>
        <taxon>Daucus sect. Daucus</taxon>
    </lineage>
</organism>
<accession>A0AAF0XLB1</accession>
<dbReference type="PANTHER" id="PTHR45959:SF2">
    <property type="entry name" value="BHLH TRANSCRIPTION FACTOR"/>
    <property type="match status" value="1"/>
</dbReference>
<evidence type="ECO:0000313" key="7">
    <source>
        <dbReference type="Proteomes" id="UP000077755"/>
    </source>
</evidence>
<reference evidence="6" key="2">
    <citation type="submission" date="2022-03" db="EMBL/GenBank/DDBJ databases">
        <title>Draft title - Genomic analysis of global carrot germplasm unveils the trajectory of domestication and the origin of high carotenoid orange carrot.</title>
        <authorList>
            <person name="Iorizzo M."/>
            <person name="Ellison S."/>
            <person name="Senalik D."/>
            <person name="Macko-Podgorni A."/>
            <person name="Grzebelus D."/>
            <person name="Bostan H."/>
            <person name="Rolling W."/>
            <person name="Curaba J."/>
            <person name="Simon P."/>
        </authorList>
    </citation>
    <scope>NUCLEOTIDE SEQUENCE</scope>
    <source>
        <tissue evidence="6">Leaf</tissue>
    </source>
</reference>
<protein>
    <recommendedName>
        <fullName evidence="5">BHLH domain-containing protein</fullName>
    </recommendedName>
</protein>
<keyword evidence="7" id="KW-1185">Reference proteome</keyword>
<dbReference type="InterPro" id="IPR036638">
    <property type="entry name" value="HLH_DNA-bd_sf"/>
</dbReference>
<keyword evidence="2" id="KW-0805">Transcription regulation</keyword>
<dbReference type="Gene3D" id="4.10.280.10">
    <property type="entry name" value="Helix-loop-helix DNA-binding domain"/>
    <property type="match status" value="1"/>
</dbReference>
<dbReference type="EMBL" id="CP093349">
    <property type="protein sequence ID" value="WOH10226.1"/>
    <property type="molecule type" value="Genomic_DNA"/>
</dbReference>
<dbReference type="PANTHER" id="PTHR45959">
    <property type="entry name" value="BHLH TRANSCRIPTION FACTOR"/>
    <property type="match status" value="1"/>
</dbReference>
<comment type="subcellular location">
    <subcellularLocation>
        <location evidence="1">Nucleus</location>
    </subcellularLocation>
</comment>
<name>A0AAF0XLB1_DAUCS</name>
<dbReference type="Pfam" id="PF00010">
    <property type="entry name" value="HLH"/>
    <property type="match status" value="1"/>
</dbReference>
<evidence type="ECO:0000259" key="5">
    <source>
        <dbReference type="SMART" id="SM00353"/>
    </source>
</evidence>
<dbReference type="SUPFAM" id="SSF47459">
    <property type="entry name" value="HLH, helix-loop-helix DNA-binding domain"/>
    <property type="match status" value="1"/>
</dbReference>
<evidence type="ECO:0000256" key="1">
    <source>
        <dbReference type="ARBA" id="ARBA00004123"/>
    </source>
</evidence>
<feature type="domain" description="BHLH" evidence="5">
    <location>
        <begin position="157"/>
        <end position="206"/>
    </location>
</feature>
<dbReference type="Proteomes" id="UP000077755">
    <property type="component" value="Chromosome 7"/>
</dbReference>
<proteinExistence type="predicted"/>
<dbReference type="InterPro" id="IPR011598">
    <property type="entry name" value="bHLH_dom"/>
</dbReference>